<sequence>MLMASFLVLTPDCVSQVKLLEGNVAQMVLEDSGVPTHSNADTQGLTDFLCVSPSSICLSSSTLLINLAYQFQEEAFSCAKVPFASSISGAILSLGRLYWVGVLLVFEGRKPFFVQPGKLFPNYFVNSCWWLPLDLYEGAPVPVAESPTFLLPDVPVCGVVNAQSISSTVHPMPKSWHEGLAHAFNASFRKFLKKFVPGVNNF</sequence>
<comment type="caution">
    <text evidence="1">The sequence shown here is derived from an EMBL/GenBank/DDBJ whole genome shotgun (WGS) entry which is preliminary data.</text>
</comment>
<gene>
    <name evidence="1" type="ORF">O181_006396</name>
</gene>
<protein>
    <submittedName>
        <fullName evidence="1">Uncharacterized protein</fullName>
    </submittedName>
</protein>
<reference evidence="1" key="1">
    <citation type="submission" date="2021-03" db="EMBL/GenBank/DDBJ databases">
        <title>Draft genome sequence of rust myrtle Austropuccinia psidii MF-1, a brazilian biotype.</title>
        <authorList>
            <person name="Quecine M.C."/>
            <person name="Pachon D.M.R."/>
            <person name="Bonatelli M.L."/>
            <person name="Correr F.H."/>
            <person name="Franceschini L.M."/>
            <person name="Leite T.F."/>
            <person name="Margarido G.R.A."/>
            <person name="Almeida C.A."/>
            <person name="Ferrarezi J.A."/>
            <person name="Labate C.A."/>
        </authorList>
    </citation>
    <scope>NUCLEOTIDE SEQUENCE</scope>
    <source>
        <strain evidence="1">MF-1</strain>
    </source>
</reference>
<evidence type="ECO:0000313" key="2">
    <source>
        <dbReference type="Proteomes" id="UP000765509"/>
    </source>
</evidence>
<proteinExistence type="predicted"/>
<dbReference type="EMBL" id="AVOT02001368">
    <property type="protein sequence ID" value="MBW0466681.1"/>
    <property type="molecule type" value="Genomic_DNA"/>
</dbReference>
<organism evidence="1 2">
    <name type="scientific">Austropuccinia psidii MF-1</name>
    <dbReference type="NCBI Taxonomy" id="1389203"/>
    <lineage>
        <taxon>Eukaryota</taxon>
        <taxon>Fungi</taxon>
        <taxon>Dikarya</taxon>
        <taxon>Basidiomycota</taxon>
        <taxon>Pucciniomycotina</taxon>
        <taxon>Pucciniomycetes</taxon>
        <taxon>Pucciniales</taxon>
        <taxon>Sphaerophragmiaceae</taxon>
        <taxon>Austropuccinia</taxon>
    </lineage>
</organism>
<keyword evidence="2" id="KW-1185">Reference proteome</keyword>
<name>A0A9Q3BJ33_9BASI</name>
<dbReference type="Proteomes" id="UP000765509">
    <property type="component" value="Unassembled WGS sequence"/>
</dbReference>
<dbReference type="AlphaFoldDB" id="A0A9Q3BJ33"/>
<accession>A0A9Q3BJ33</accession>
<evidence type="ECO:0000313" key="1">
    <source>
        <dbReference type="EMBL" id="MBW0466681.1"/>
    </source>
</evidence>